<dbReference type="CDD" id="cd16376">
    <property type="entry name" value="Avd_like"/>
    <property type="match status" value="1"/>
</dbReference>
<evidence type="ECO:0008006" key="3">
    <source>
        <dbReference type="Google" id="ProtNLM"/>
    </source>
</evidence>
<reference evidence="1 2" key="1">
    <citation type="submission" date="2020-05" db="EMBL/GenBank/DDBJ databases">
        <authorList>
            <person name="Petersen J."/>
            <person name="Sayavedra L."/>
        </authorList>
    </citation>
    <scope>NUCLEOTIDE SEQUENCE [LARGE SCALE GENOMIC DNA]</scope>
    <source>
        <strain evidence="1">B thermophilus SOXS</strain>
    </source>
</reference>
<dbReference type="Proteomes" id="UP000643672">
    <property type="component" value="Unassembled WGS sequence"/>
</dbReference>
<dbReference type="Gene3D" id="1.20.1440.60">
    <property type="entry name" value="23S rRNA-intervening sequence"/>
    <property type="match status" value="1"/>
</dbReference>
<dbReference type="InterPro" id="IPR055360">
    <property type="entry name" value="bAvd"/>
</dbReference>
<accession>A0A8H8XE22</accession>
<dbReference type="RefSeq" id="WP_139458856.1">
    <property type="nucleotide sequence ID" value="NZ_CAESAQ020000076.1"/>
</dbReference>
<gene>
    <name evidence="1" type="ORF">THERMOS_1432</name>
</gene>
<protein>
    <recommendedName>
        <fullName evidence="3">Four helix bundle protein</fullName>
    </recommendedName>
</protein>
<evidence type="ECO:0000313" key="1">
    <source>
        <dbReference type="EMBL" id="CAB5501719.1"/>
    </source>
</evidence>
<dbReference type="OrthoDB" id="5525116at2"/>
<dbReference type="EMBL" id="CAESAQ020000076">
    <property type="protein sequence ID" value="CAB5501719.1"/>
    <property type="molecule type" value="Genomic_DNA"/>
</dbReference>
<keyword evidence="2" id="KW-1185">Reference proteome</keyword>
<comment type="caution">
    <text evidence="1">The sequence shown here is derived from an EMBL/GenBank/DDBJ whole genome shotgun (WGS) entry which is preliminary data.</text>
</comment>
<name>A0A8H8XE22_9GAMM</name>
<organism evidence="1 2">
    <name type="scientific">Bathymodiolus thermophilus thioautotrophic gill symbiont</name>
    <dbReference type="NCBI Taxonomy" id="2360"/>
    <lineage>
        <taxon>Bacteria</taxon>
        <taxon>Pseudomonadati</taxon>
        <taxon>Pseudomonadota</taxon>
        <taxon>Gammaproteobacteria</taxon>
        <taxon>sulfur-oxidizing symbionts</taxon>
    </lineage>
</organism>
<sequence length="124" mass="14739">MMNYQNKFPIYRDATRLVVEIESAVKDFPRYQKYTLGSEMHTLAYDLLTVMPYIINNKNDRKQLIKKAHQFSEVLTIQIAKQIVNLSFKVFETLVSLTINLSKQCKAWQNKLQHQRQHESNYVE</sequence>
<dbReference type="InterPro" id="IPR036583">
    <property type="entry name" value="23S_rRNA_IVS_sf"/>
</dbReference>
<evidence type="ECO:0000313" key="2">
    <source>
        <dbReference type="Proteomes" id="UP000643672"/>
    </source>
</evidence>
<dbReference type="AlphaFoldDB" id="A0A8H8XE22"/>
<proteinExistence type="predicted"/>